<dbReference type="Pfam" id="PF07944">
    <property type="entry name" value="Beta-AFase-like_GH127_cat"/>
    <property type="match status" value="1"/>
</dbReference>
<proteinExistence type="predicted"/>
<evidence type="ECO:0000256" key="1">
    <source>
        <dbReference type="SAM" id="MobiDB-lite"/>
    </source>
</evidence>
<sequence>MQHAHDQHDPDLSSPPATGGHSPGRDLLALVERPLGRRTLLRAGAFATAAAGIAWAVPAAAAGSRTAAPAPAGLAVPRAARAAAVSEAQGAFPASWTVRPFALSDVSLGQSVFTRAQQQMIALAKAYPVDRLLVVFRRNAGLSVNGASAPGGWEELGPAPDEQRWGPAEYVRGQNTRGAGGLLRGHYGGHYLSMLAMAYATTGDEAILAKVDEFVTGLEQCRAALAATGKYSHPGFLAAYGEWQFSALEAYAPYGEIWAPWYTCHKILAGLIDAYRYTGNPLALQLAEGLGRWTYARLSACSAEQLERMWGIYIGGEAGGMNDSLVDLYTLSTAADRANFLAASRLFDLRSLVTACAENRDTLNGKHANMHIPTFVGYAKLGSWTGDATYTTATRNFFGMIVPGRMYAHGGTGEGEMWGPADTVAGDIGPRNAESCAAYNMLKVARTLFFEQQDAAYMDYYERTVLNHILGGKRDQSSTTSPQNLYMYPVGPGARKEYGNGNIGTCCGGTGLESPVKYQDSIWFHAADESALWVNLYVASELRWTARGMRIVQEGGYPNDEDVTIRIAQGSGALDLRLRVPGWATSFVVKVNGTTVASTADGTATPGTYLSIDRTWATGDEVALTIALPLRAEPTVDRADIQSLQRGPVVLSALSSSTKYLQLSLYDRMGLDGSLSRDVRADEYGYVTIGGQQFEPAFSGQDVAYHMYVQRSEKKIAFAGVDSGAANPTRTDGTSFLDDVWAGAPFADRQAFLERVQTTSGAWVAERLMSARDRQKVLVAAARAPFGRPAVAR</sequence>
<dbReference type="PANTHER" id="PTHR31151:SF0">
    <property type="entry name" value="PROLINE-TRNA LIGASE (DUF1680)"/>
    <property type="match status" value="1"/>
</dbReference>
<evidence type="ECO:0000313" key="4">
    <source>
        <dbReference type="EMBL" id="GEA84519.1"/>
    </source>
</evidence>
<gene>
    <name evidence="4" type="ORF">CGE01nite_17700</name>
</gene>
<comment type="caution">
    <text evidence="4">The sequence shown here is derived from an EMBL/GenBank/DDBJ whole genome shotgun (WGS) entry which is preliminary data.</text>
</comment>
<reference evidence="4 5" key="1">
    <citation type="submission" date="2019-06" db="EMBL/GenBank/DDBJ databases">
        <title>Whole genome shotgun sequence of Cellulomonas gelida NBRC 3748.</title>
        <authorList>
            <person name="Hosoyama A."/>
            <person name="Uohara A."/>
            <person name="Ohji S."/>
            <person name="Ichikawa N."/>
        </authorList>
    </citation>
    <scope>NUCLEOTIDE SEQUENCE [LARGE SCALE GENOMIC DNA]</scope>
    <source>
        <strain evidence="4 5">NBRC 3748</strain>
    </source>
</reference>
<dbReference type="AlphaFoldDB" id="A0A4Y3KJD1"/>
<dbReference type="InterPro" id="IPR012878">
    <property type="entry name" value="Beta-AFase-like_GH127_cat"/>
</dbReference>
<protein>
    <recommendedName>
        <fullName evidence="6">Glycosyl hydrolase</fullName>
    </recommendedName>
</protein>
<keyword evidence="5" id="KW-1185">Reference proteome</keyword>
<dbReference type="GO" id="GO:0005975">
    <property type="term" value="P:carbohydrate metabolic process"/>
    <property type="evidence" value="ECO:0007669"/>
    <property type="project" value="InterPro"/>
</dbReference>
<accession>A0A4Y3KJD1</accession>
<dbReference type="OrthoDB" id="9757939at2"/>
<dbReference type="InterPro" id="IPR049046">
    <property type="entry name" value="Beta-AFase-like_GH127_middle"/>
</dbReference>
<dbReference type="Proteomes" id="UP000320461">
    <property type="component" value="Unassembled WGS sequence"/>
</dbReference>
<name>A0A4Y3KJD1_9CELL</name>
<feature type="compositionally biased region" description="Basic and acidic residues" evidence="1">
    <location>
        <begin position="1"/>
        <end position="11"/>
    </location>
</feature>
<feature type="domain" description="Non-reducing end beta-L-arabinofuranosidase-like GH127 catalytic" evidence="2">
    <location>
        <begin position="105"/>
        <end position="520"/>
    </location>
</feature>
<evidence type="ECO:0008006" key="6">
    <source>
        <dbReference type="Google" id="ProtNLM"/>
    </source>
</evidence>
<evidence type="ECO:0000313" key="5">
    <source>
        <dbReference type="Proteomes" id="UP000320461"/>
    </source>
</evidence>
<feature type="region of interest" description="Disordered" evidence="1">
    <location>
        <begin position="1"/>
        <end position="25"/>
    </location>
</feature>
<dbReference type="EMBL" id="BJLQ01000015">
    <property type="protein sequence ID" value="GEA84519.1"/>
    <property type="molecule type" value="Genomic_DNA"/>
</dbReference>
<dbReference type="SUPFAM" id="SSF48208">
    <property type="entry name" value="Six-hairpin glycosidases"/>
    <property type="match status" value="1"/>
</dbReference>
<feature type="domain" description="Non-reducing end beta-L-arabinofuranosidase-like GH127 middle" evidence="3">
    <location>
        <begin position="532"/>
        <end position="626"/>
    </location>
</feature>
<dbReference type="RefSeq" id="WP_141370337.1">
    <property type="nucleotide sequence ID" value="NZ_BJLQ01000015.1"/>
</dbReference>
<dbReference type="InterPro" id="IPR006311">
    <property type="entry name" value="TAT_signal"/>
</dbReference>
<evidence type="ECO:0000259" key="3">
    <source>
        <dbReference type="Pfam" id="PF20736"/>
    </source>
</evidence>
<dbReference type="PROSITE" id="PS51318">
    <property type="entry name" value="TAT"/>
    <property type="match status" value="1"/>
</dbReference>
<dbReference type="Pfam" id="PF20736">
    <property type="entry name" value="Glyco_hydro127M"/>
    <property type="match status" value="1"/>
</dbReference>
<dbReference type="InterPro" id="IPR008928">
    <property type="entry name" value="6-hairpin_glycosidase_sf"/>
</dbReference>
<organism evidence="4 5">
    <name type="scientific">Cellulomonas gelida</name>
    <dbReference type="NCBI Taxonomy" id="1712"/>
    <lineage>
        <taxon>Bacteria</taxon>
        <taxon>Bacillati</taxon>
        <taxon>Actinomycetota</taxon>
        <taxon>Actinomycetes</taxon>
        <taxon>Micrococcales</taxon>
        <taxon>Cellulomonadaceae</taxon>
        <taxon>Cellulomonas</taxon>
    </lineage>
</organism>
<evidence type="ECO:0000259" key="2">
    <source>
        <dbReference type="Pfam" id="PF07944"/>
    </source>
</evidence>
<dbReference type="PANTHER" id="PTHR31151">
    <property type="entry name" value="PROLINE-TRNA LIGASE (DUF1680)"/>
    <property type="match status" value="1"/>
</dbReference>